<evidence type="ECO:0000256" key="18">
    <source>
        <dbReference type="ARBA" id="ARBA00047388"/>
    </source>
</evidence>
<dbReference type="HAMAP" id="MF_00399">
    <property type="entry name" value="DbsD"/>
    <property type="match status" value="1"/>
</dbReference>
<dbReference type="Gene3D" id="2.60.40.1250">
    <property type="entry name" value="Thiol:disulfide interchange protein DsbD, N-terminal domain"/>
    <property type="match status" value="2"/>
</dbReference>
<dbReference type="GO" id="GO:0045454">
    <property type="term" value="P:cell redox homeostasis"/>
    <property type="evidence" value="ECO:0007669"/>
    <property type="project" value="TreeGrafter"/>
</dbReference>
<dbReference type="Pfam" id="PF02683">
    <property type="entry name" value="DsbD_TM"/>
    <property type="match status" value="1"/>
</dbReference>
<comment type="catalytic activity">
    <reaction evidence="19">
        <text>[protein]-dithiol + NADP(+) = [protein]-disulfide + NADPH + H(+)</text>
        <dbReference type="Rhea" id="RHEA:18753"/>
        <dbReference type="Rhea" id="RHEA-COMP:10593"/>
        <dbReference type="Rhea" id="RHEA-COMP:10594"/>
        <dbReference type="ChEBI" id="CHEBI:15378"/>
        <dbReference type="ChEBI" id="CHEBI:29950"/>
        <dbReference type="ChEBI" id="CHEBI:50058"/>
        <dbReference type="ChEBI" id="CHEBI:57783"/>
        <dbReference type="ChEBI" id="CHEBI:58349"/>
        <dbReference type="EC" id="1.8.1.8"/>
    </reaction>
</comment>
<keyword evidence="12 22" id="KW-0560">Oxidoreductase</keyword>
<feature type="domain" description="Thioredoxin" evidence="21">
    <location>
        <begin position="626"/>
        <end position="766"/>
    </location>
</feature>
<dbReference type="FunFam" id="3.40.30.10:FF:000116">
    <property type="entry name" value="Thiol:disulfide interchange protein DsbD"/>
    <property type="match status" value="1"/>
</dbReference>
<evidence type="ECO:0000256" key="14">
    <source>
        <dbReference type="ARBA" id="ARBA00023136"/>
    </source>
</evidence>
<feature type="transmembrane region" description="Helical" evidence="20">
    <location>
        <begin position="571"/>
        <end position="588"/>
    </location>
</feature>
<feature type="transmembrane region" description="Helical" evidence="20">
    <location>
        <begin position="506"/>
        <end position="527"/>
    </location>
</feature>
<comment type="subcellular location">
    <subcellularLocation>
        <location evidence="1">Cell inner membrane</location>
        <topology evidence="1">Multi-pass membrane protein</topology>
    </subcellularLocation>
</comment>
<evidence type="ECO:0000256" key="1">
    <source>
        <dbReference type="ARBA" id="ARBA00004429"/>
    </source>
</evidence>
<keyword evidence="6" id="KW-1003">Cell membrane</keyword>
<evidence type="ECO:0000256" key="7">
    <source>
        <dbReference type="ARBA" id="ARBA00022519"/>
    </source>
</evidence>
<evidence type="ECO:0000256" key="12">
    <source>
        <dbReference type="ARBA" id="ARBA00023002"/>
    </source>
</evidence>
<evidence type="ECO:0000256" key="2">
    <source>
        <dbReference type="ARBA" id="ARBA00007241"/>
    </source>
</evidence>
<dbReference type="PANTHER" id="PTHR32234:SF0">
    <property type="entry name" value="THIOL:DISULFIDE INTERCHANGE PROTEIN DSBD"/>
    <property type="match status" value="1"/>
</dbReference>
<dbReference type="CDD" id="cd02953">
    <property type="entry name" value="DsbDgamma"/>
    <property type="match status" value="1"/>
</dbReference>
<dbReference type="Gene3D" id="3.40.30.10">
    <property type="entry name" value="Glutaredoxin"/>
    <property type="match status" value="1"/>
</dbReference>
<evidence type="ECO:0000256" key="16">
    <source>
        <dbReference type="ARBA" id="ARBA00023284"/>
    </source>
</evidence>
<evidence type="ECO:0000256" key="5">
    <source>
        <dbReference type="ARBA" id="ARBA00022448"/>
    </source>
</evidence>
<evidence type="ECO:0000256" key="9">
    <source>
        <dbReference type="ARBA" id="ARBA00022729"/>
    </source>
</evidence>
<evidence type="ECO:0000256" key="4">
    <source>
        <dbReference type="ARBA" id="ARBA00013830"/>
    </source>
</evidence>
<dbReference type="InterPro" id="IPR003834">
    <property type="entry name" value="Cyt_c_assmbl_TM_dom"/>
</dbReference>
<feature type="transmembrane region" description="Helical" evidence="20">
    <location>
        <begin position="547"/>
        <end position="565"/>
    </location>
</feature>
<feature type="transmembrane region" description="Helical" evidence="20">
    <location>
        <begin position="470"/>
        <end position="500"/>
    </location>
</feature>
<keyword evidence="11 20" id="KW-1133">Transmembrane helix</keyword>
<dbReference type="Pfam" id="PF11412">
    <property type="entry name" value="DsbD_N"/>
    <property type="match status" value="2"/>
</dbReference>
<name>A0A3B0YS13_9ZZZZ</name>
<proteinExistence type="inferred from homology"/>
<dbReference type="PROSITE" id="PS51257">
    <property type="entry name" value="PROKAR_LIPOPROTEIN"/>
    <property type="match status" value="1"/>
</dbReference>
<feature type="transmembrane region" description="Helical" evidence="20">
    <location>
        <begin position="391"/>
        <end position="415"/>
    </location>
</feature>
<dbReference type="InterPro" id="IPR013766">
    <property type="entry name" value="Thioredoxin_domain"/>
</dbReference>
<keyword evidence="7" id="KW-0997">Cell inner membrane</keyword>
<keyword evidence="8 20" id="KW-0812">Transmembrane</keyword>
<dbReference type="GO" id="GO:0017004">
    <property type="term" value="P:cytochrome complex assembly"/>
    <property type="evidence" value="ECO:0007669"/>
    <property type="project" value="InterPro"/>
</dbReference>
<evidence type="ECO:0000256" key="20">
    <source>
        <dbReference type="SAM" id="Phobius"/>
    </source>
</evidence>
<dbReference type="PANTHER" id="PTHR32234">
    <property type="entry name" value="THIOL:DISULFIDE INTERCHANGE PROTEIN DSBD"/>
    <property type="match status" value="1"/>
</dbReference>
<dbReference type="AlphaFoldDB" id="A0A3B0YS13"/>
<accession>A0A3B0YS13</accession>
<evidence type="ECO:0000256" key="11">
    <source>
        <dbReference type="ARBA" id="ARBA00022989"/>
    </source>
</evidence>
<dbReference type="Pfam" id="PF13899">
    <property type="entry name" value="Thioredoxin_7"/>
    <property type="match status" value="1"/>
</dbReference>
<evidence type="ECO:0000256" key="13">
    <source>
        <dbReference type="ARBA" id="ARBA00023027"/>
    </source>
</evidence>
<evidence type="ECO:0000256" key="10">
    <source>
        <dbReference type="ARBA" id="ARBA00022982"/>
    </source>
</evidence>
<protein>
    <recommendedName>
        <fullName evidence="4">Thiol:disulfide interchange protein DsbD</fullName>
        <ecNumber evidence="3">1.8.1.8</ecNumber>
    </recommendedName>
    <alternativeName>
        <fullName evidence="17">Protein-disulfide reductase</fullName>
    </alternativeName>
</protein>
<organism evidence="22">
    <name type="scientific">hydrothermal vent metagenome</name>
    <dbReference type="NCBI Taxonomy" id="652676"/>
    <lineage>
        <taxon>unclassified sequences</taxon>
        <taxon>metagenomes</taxon>
        <taxon>ecological metagenomes</taxon>
    </lineage>
</organism>
<comment type="catalytic activity">
    <reaction evidence="18">
        <text>[protein]-dithiol + NAD(+) = [protein]-disulfide + NADH + H(+)</text>
        <dbReference type="Rhea" id="RHEA:18749"/>
        <dbReference type="Rhea" id="RHEA-COMP:10593"/>
        <dbReference type="Rhea" id="RHEA-COMP:10594"/>
        <dbReference type="ChEBI" id="CHEBI:15378"/>
        <dbReference type="ChEBI" id="CHEBI:29950"/>
        <dbReference type="ChEBI" id="CHEBI:50058"/>
        <dbReference type="ChEBI" id="CHEBI:57540"/>
        <dbReference type="ChEBI" id="CHEBI:57945"/>
        <dbReference type="EC" id="1.8.1.8"/>
    </reaction>
</comment>
<comment type="similarity">
    <text evidence="2">Belongs to the thioredoxin family. DsbD subfamily.</text>
</comment>
<evidence type="ECO:0000256" key="15">
    <source>
        <dbReference type="ARBA" id="ARBA00023157"/>
    </source>
</evidence>
<keyword evidence="16" id="KW-0676">Redox-active center</keyword>
<gene>
    <name evidence="22" type="ORF">MNBD_GAMMA16-1387</name>
</gene>
<dbReference type="InterPro" id="IPR028250">
    <property type="entry name" value="DsbDN"/>
</dbReference>
<feature type="transmembrane region" description="Helical" evidence="20">
    <location>
        <begin position="427"/>
        <end position="449"/>
    </location>
</feature>
<evidence type="ECO:0000256" key="17">
    <source>
        <dbReference type="ARBA" id="ARBA00032465"/>
    </source>
</evidence>
<evidence type="ECO:0000313" key="22">
    <source>
        <dbReference type="EMBL" id="VAW83675.1"/>
    </source>
</evidence>
<dbReference type="EC" id="1.8.1.8" evidence="3"/>
<dbReference type="SUPFAM" id="SSF52833">
    <property type="entry name" value="Thioredoxin-like"/>
    <property type="match status" value="1"/>
</dbReference>
<feature type="transmembrane region" description="Helical" evidence="20">
    <location>
        <begin position="608"/>
        <end position="626"/>
    </location>
</feature>
<keyword evidence="14 20" id="KW-0472">Membrane</keyword>
<keyword evidence="5" id="KW-0813">Transport</keyword>
<keyword evidence="10" id="KW-0249">Electron transport</keyword>
<keyword evidence="13" id="KW-0520">NAD</keyword>
<dbReference type="SUPFAM" id="SSF74863">
    <property type="entry name" value="Thiol:disulfide interchange protein DsbD, N-terminal domain (DsbD-alpha)"/>
    <property type="match status" value="2"/>
</dbReference>
<dbReference type="GO" id="GO:0005886">
    <property type="term" value="C:plasma membrane"/>
    <property type="evidence" value="ECO:0007669"/>
    <property type="project" value="UniProtKB-SubCell"/>
</dbReference>
<dbReference type="NCBIfam" id="NF001419">
    <property type="entry name" value="PRK00293.1"/>
    <property type="match status" value="1"/>
</dbReference>
<sequence>MTSTRCQRDNLPLRSFPSLSTLLTACFFIFFSVNIAASEKELLKPEQAFKASADSIAPDLIQLNWDIEDAYYLYKDRFKFSSGTEGIELGEPIFPKGKFKHDEFFGDMEVFYKTVNISIPLIFKSGNAADYTQMDINTVSQGCADAGLCYPPQKQTLSLSLMPPPQVEKTQGGIMSALASIGINLGGQQQSSDLLRHEQAFILSLNVEDGNTIRVSWDIASDYYLYRDKFSFAIKNNDGITLDTPIRPAGKMKEDESFGRMEVYYNRADILLPLSRSQLQATEIELEIGYQGCADIGFCYPPIKTTVPVKLPAGETHAAPELIQAVMDETFVSEQDLFAKTLSSGNILIIVAAFFVAGLALSFTPCVFPMIPILSSIVVGQKKAVSTPRAFALSMAYVQAMALTYTSAGVLAGFTGHNLQATFQNPWILSVFAILFVLLSLSMFGFYNLQIPSSWQSKLNSASNNQEGGTLAGAAIMGFLSALIVGPCVAAPLIGALVYISQSADAVLGGIALYALSMGMGTPLLIIGTSAGKLMPKAGGWMDKVKAFFGFVLLGIAIWMLERIIPAAFTLSLWAILAISAAIYMGVFRRFTTKPATQIQKAGKVVSILLLSYGGVALLGAATGGYDPLRPLEGSSLSDSDQRNKHIAFIQVKGLDGLNAELAAAKEKGQTVMFDFYADWCVSCKEMEKYTFTDTKVQQALDQVVLLQTDVTPNDEQDQALMKEYGILGPPAILFFDASGVERKKYRVVGFMDADDFAKRVTQAIP</sequence>
<dbReference type="InterPro" id="IPR036929">
    <property type="entry name" value="DsbDN_sf"/>
</dbReference>
<dbReference type="InterPro" id="IPR022910">
    <property type="entry name" value="Thiol_diS_interchange_DbsD"/>
</dbReference>
<evidence type="ECO:0000256" key="6">
    <source>
        <dbReference type="ARBA" id="ARBA00022475"/>
    </source>
</evidence>
<keyword evidence="15" id="KW-1015">Disulfide bond</keyword>
<dbReference type="EMBL" id="UOFO01000021">
    <property type="protein sequence ID" value="VAW83675.1"/>
    <property type="molecule type" value="Genomic_DNA"/>
</dbReference>
<keyword evidence="9" id="KW-0732">Signal</keyword>
<evidence type="ECO:0000256" key="19">
    <source>
        <dbReference type="ARBA" id="ARBA00047804"/>
    </source>
</evidence>
<evidence type="ECO:0000256" key="8">
    <source>
        <dbReference type="ARBA" id="ARBA00022692"/>
    </source>
</evidence>
<reference evidence="22" key="1">
    <citation type="submission" date="2018-06" db="EMBL/GenBank/DDBJ databases">
        <authorList>
            <person name="Zhirakovskaya E."/>
        </authorList>
    </citation>
    <scope>NUCLEOTIDE SEQUENCE</scope>
</reference>
<dbReference type="PROSITE" id="PS51352">
    <property type="entry name" value="THIOREDOXIN_2"/>
    <property type="match status" value="1"/>
</dbReference>
<feature type="transmembrane region" description="Helical" evidence="20">
    <location>
        <begin position="347"/>
        <end position="379"/>
    </location>
</feature>
<evidence type="ECO:0000256" key="3">
    <source>
        <dbReference type="ARBA" id="ARBA00012612"/>
    </source>
</evidence>
<evidence type="ECO:0000259" key="21">
    <source>
        <dbReference type="PROSITE" id="PS51352"/>
    </source>
</evidence>
<dbReference type="InterPro" id="IPR035671">
    <property type="entry name" value="DsbD_gamma"/>
</dbReference>
<dbReference type="InterPro" id="IPR036249">
    <property type="entry name" value="Thioredoxin-like_sf"/>
</dbReference>
<dbReference type="GO" id="GO:0047134">
    <property type="term" value="F:protein-disulfide reductase [NAD(P)H] activity"/>
    <property type="evidence" value="ECO:0007669"/>
    <property type="project" value="UniProtKB-EC"/>
</dbReference>